<name>A0AA35SBL6_GEOBA</name>
<evidence type="ECO:0000256" key="1">
    <source>
        <dbReference type="ARBA" id="ARBA00023157"/>
    </source>
</evidence>
<evidence type="ECO:0000313" key="6">
    <source>
        <dbReference type="Proteomes" id="UP001174909"/>
    </source>
</evidence>
<comment type="caution">
    <text evidence="5">The sequence shown here is derived from an EMBL/GenBank/DDBJ whole genome shotgun (WGS) entry which is preliminary data.</text>
</comment>
<evidence type="ECO:0000256" key="2">
    <source>
        <dbReference type="PROSITE-ProRule" id="PRU00059"/>
    </source>
</evidence>
<feature type="chain" id="PRO_5041308915" description="CUB domain-containing protein" evidence="3">
    <location>
        <begin position="23"/>
        <end position="322"/>
    </location>
</feature>
<feature type="domain" description="CUB" evidence="4">
    <location>
        <begin position="84"/>
        <end position="224"/>
    </location>
</feature>
<dbReference type="Pfam" id="PF00431">
    <property type="entry name" value="CUB"/>
    <property type="match status" value="1"/>
</dbReference>
<dbReference type="PROSITE" id="PS01180">
    <property type="entry name" value="CUB"/>
    <property type="match status" value="1"/>
</dbReference>
<reference evidence="5" key="1">
    <citation type="submission" date="2023-03" db="EMBL/GenBank/DDBJ databases">
        <authorList>
            <person name="Steffen K."/>
            <person name="Cardenas P."/>
        </authorList>
    </citation>
    <scope>NUCLEOTIDE SEQUENCE</scope>
</reference>
<evidence type="ECO:0000259" key="4">
    <source>
        <dbReference type="PROSITE" id="PS01180"/>
    </source>
</evidence>
<dbReference type="AlphaFoldDB" id="A0AA35SBL6"/>
<keyword evidence="1" id="KW-1015">Disulfide bond</keyword>
<keyword evidence="6" id="KW-1185">Reference proteome</keyword>
<dbReference type="Proteomes" id="UP001174909">
    <property type="component" value="Unassembled WGS sequence"/>
</dbReference>
<comment type="caution">
    <text evidence="2">Lacks conserved residue(s) required for the propagation of feature annotation.</text>
</comment>
<dbReference type="SUPFAM" id="SSF49854">
    <property type="entry name" value="Spermadhesin, CUB domain"/>
    <property type="match status" value="1"/>
</dbReference>
<gene>
    <name evidence="5" type="ORF">GBAR_LOCUS14753</name>
</gene>
<dbReference type="EMBL" id="CASHTH010002164">
    <property type="protein sequence ID" value="CAI8025566.1"/>
    <property type="molecule type" value="Genomic_DNA"/>
</dbReference>
<organism evidence="5 6">
    <name type="scientific">Geodia barretti</name>
    <name type="common">Barrett's horny sponge</name>
    <dbReference type="NCBI Taxonomy" id="519541"/>
    <lineage>
        <taxon>Eukaryota</taxon>
        <taxon>Metazoa</taxon>
        <taxon>Porifera</taxon>
        <taxon>Demospongiae</taxon>
        <taxon>Heteroscleromorpha</taxon>
        <taxon>Tetractinellida</taxon>
        <taxon>Astrophorina</taxon>
        <taxon>Geodiidae</taxon>
        <taxon>Geodia</taxon>
    </lineage>
</organism>
<dbReference type="Gene3D" id="2.60.120.290">
    <property type="entry name" value="Spermadhesin, CUB domain"/>
    <property type="match status" value="1"/>
</dbReference>
<sequence length="322" mass="35751">MGCRTALLIAALLQFLCGGALGGCKRAFNTMSGTYPDDCSTVSGPACFVYSGGIPSQLEFPDINTRTCYRTCHDSANMYNPSHCEASLTGVHNQNMQSEEVPISTTENITTRTIFSPNFNDPKDYRKSTICRYNVTCPEGEIAAYTFLNHTLETAAACPAASNTEYCVDYVRVSLLDSTIDEKTCGVNAPVGQVVADGFSGVYVEFYANREEEAAGFKMNIMCYDPTINTTLLPSRKRSVQIAESECREVTPDVQRQVDSAARLREVFPGEVKLRPENIGRCSEFTIREMETLRFRDNTLTIVKKRQEEEVSRSMLLKVSQN</sequence>
<dbReference type="PROSITE" id="PS51257">
    <property type="entry name" value="PROKAR_LIPOPROTEIN"/>
    <property type="match status" value="1"/>
</dbReference>
<accession>A0AA35SBL6</accession>
<evidence type="ECO:0000313" key="5">
    <source>
        <dbReference type="EMBL" id="CAI8025566.1"/>
    </source>
</evidence>
<proteinExistence type="predicted"/>
<feature type="signal peptide" evidence="3">
    <location>
        <begin position="1"/>
        <end position="22"/>
    </location>
</feature>
<dbReference type="InterPro" id="IPR000859">
    <property type="entry name" value="CUB_dom"/>
</dbReference>
<dbReference type="InterPro" id="IPR035914">
    <property type="entry name" value="Sperma_CUB_dom_sf"/>
</dbReference>
<keyword evidence="3" id="KW-0732">Signal</keyword>
<evidence type="ECO:0000256" key="3">
    <source>
        <dbReference type="SAM" id="SignalP"/>
    </source>
</evidence>
<protein>
    <recommendedName>
        <fullName evidence="4">CUB domain-containing protein</fullName>
    </recommendedName>
</protein>